<dbReference type="InterPro" id="IPR044861">
    <property type="entry name" value="IPNS-like_FE2OG_OXY"/>
</dbReference>
<dbReference type="SUPFAM" id="SSF51197">
    <property type="entry name" value="Clavaminate synthase-like"/>
    <property type="match status" value="1"/>
</dbReference>
<keyword evidence="5 7" id="KW-0408">Iron</keyword>
<dbReference type="GO" id="GO:0009686">
    <property type="term" value="P:gibberellin biosynthetic process"/>
    <property type="evidence" value="ECO:0007669"/>
    <property type="project" value="UniProtKB-ARBA"/>
</dbReference>
<dbReference type="GO" id="GO:0046872">
    <property type="term" value="F:metal ion binding"/>
    <property type="evidence" value="ECO:0007669"/>
    <property type="project" value="UniProtKB-KW"/>
</dbReference>
<keyword evidence="2 7" id="KW-0479">Metal-binding</keyword>
<dbReference type="GO" id="GO:0016707">
    <property type="term" value="F:gibberellin 3-beta-dioxygenase activity"/>
    <property type="evidence" value="ECO:0007669"/>
    <property type="project" value="UniProtKB-EC"/>
</dbReference>
<evidence type="ECO:0000256" key="1">
    <source>
        <dbReference type="ARBA" id="ARBA00001961"/>
    </source>
</evidence>
<organism evidence="10 11">
    <name type="scientific">Aristolochia fimbriata</name>
    <name type="common">White veined hardy Dutchman's pipe vine</name>
    <dbReference type="NCBI Taxonomy" id="158543"/>
    <lineage>
        <taxon>Eukaryota</taxon>
        <taxon>Viridiplantae</taxon>
        <taxon>Streptophyta</taxon>
        <taxon>Embryophyta</taxon>
        <taxon>Tracheophyta</taxon>
        <taxon>Spermatophyta</taxon>
        <taxon>Magnoliopsida</taxon>
        <taxon>Magnoliidae</taxon>
        <taxon>Piperales</taxon>
        <taxon>Aristolochiaceae</taxon>
        <taxon>Aristolochia</taxon>
    </lineage>
</organism>
<dbReference type="Pfam" id="PF14226">
    <property type="entry name" value="DIOX_N"/>
    <property type="match status" value="1"/>
</dbReference>
<comment type="caution">
    <text evidence="10">The sequence shown here is derived from an EMBL/GenBank/DDBJ whole genome shotgun (WGS) entry which is preliminary data.</text>
</comment>
<keyword evidence="11" id="KW-1185">Reference proteome</keyword>
<dbReference type="Gene3D" id="2.60.120.330">
    <property type="entry name" value="B-lactam Antibiotic, Isopenicillin N Synthase, Chain"/>
    <property type="match status" value="1"/>
</dbReference>
<proteinExistence type="inferred from homology"/>
<dbReference type="PANTHER" id="PTHR47990">
    <property type="entry name" value="2-OXOGLUTARATE (2OG) AND FE(II)-DEPENDENT OXYGENASE SUPERFAMILY PROTEIN-RELATED"/>
    <property type="match status" value="1"/>
</dbReference>
<evidence type="ECO:0000256" key="8">
    <source>
        <dbReference type="SAM" id="MobiDB-lite"/>
    </source>
</evidence>
<sequence length="387" mass="42498">MSSVAESVRPHSRNLQQQPCLDFDAVHEVPESHAWPQVEDYPGGYGVEEEEEEKEDQSSPIPVIDLAEANAAARMREACETWGVFQVTNHGIPMRLFDDVETQARRLFALPAQQKLKAARSPDGLTGYGIARIATFFSKLLWSEGFTIAGSPAEHARLLWSHPQDYSQFCEAMEEYDREMKKLARRLMWLMLASLGITKEDVTWAGPGGEMDGASAMFQLNWYPACPNPERAMGLAEHTDSPLFAILHQNTTTGLQVLQDGGAPAAGGTNSNSNSNSRWVTVPPLPGALVVNVGDLLHIFTNGRFKSVMHRAVVNRTRPRLSVAYFWGPPGNVWLSPLEKLVGPENGPLYPSMSWPEYLKIKAGEGISIGGKGGGGLSEEMWLAPKG</sequence>
<feature type="region of interest" description="Disordered" evidence="8">
    <location>
        <begin position="31"/>
        <end position="59"/>
    </location>
</feature>
<dbReference type="FunFam" id="2.60.120.330:FF:000013">
    <property type="entry name" value="Gibberellin 3-beta-dioxygenase 1"/>
    <property type="match status" value="1"/>
</dbReference>
<evidence type="ECO:0000256" key="7">
    <source>
        <dbReference type="RuleBase" id="RU003682"/>
    </source>
</evidence>
<dbReference type="AlphaFoldDB" id="A0AAV7FE28"/>
<evidence type="ECO:0000256" key="4">
    <source>
        <dbReference type="ARBA" id="ARBA00023002"/>
    </source>
</evidence>
<dbReference type="InterPro" id="IPR005123">
    <property type="entry name" value="Oxoglu/Fe-dep_dioxygenase_dom"/>
</dbReference>
<evidence type="ECO:0000259" key="9">
    <source>
        <dbReference type="PROSITE" id="PS51471"/>
    </source>
</evidence>
<dbReference type="Pfam" id="PF03171">
    <property type="entry name" value="2OG-FeII_Oxy"/>
    <property type="match status" value="1"/>
</dbReference>
<comment type="cofactor">
    <cofactor evidence="1">
        <name>L-ascorbate</name>
        <dbReference type="ChEBI" id="CHEBI:38290"/>
    </cofactor>
</comment>
<keyword evidence="3" id="KW-0223">Dioxygenase</keyword>
<dbReference type="InterPro" id="IPR026992">
    <property type="entry name" value="DIOX_N"/>
</dbReference>
<evidence type="ECO:0000256" key="5">
    <source>
        <dbReference type="ARBA" id="ARBA00023004"/>
    </source>
</evidence>
<reference evidence="10 11" key="1">
    <citation type="submission" date="2021-07" db="EMBL/GenBank/DDBJ databases">
        <title>The Aristolochia fimbriata genome: insights into angiosperm evolution, floral development and chemical biosynthesis.</title>
        <authorList>
            <person name="Jiao Y."/>
        </authorList>
    </citation>
    <scope>NUCLEOTIDE SEQUENCE [LARGE SCALE GENOMIC DNA]</scope>
    <source>
        <strain evidence="10">IBCAS-2021</strain>
        <tissue evidence="10">Leaf</tissue>
    </source>
</reference>
<evidence type="ECO:0000256" key="2">
    <source>
        <dbReference type="ARBA" id="ARBA00022723"/>
    </source>
</evidence>
<feature type="region of interest" description="Disordered" evidence="8">
    <location>
        <begin position="259"/>
        <end position="278"/>
    </location>
</feature>
<keyword evidence="4 7" id="KW-0560">Oxidoreductase</keyword>
<protein>
    <recommendedName>
        <fullName evidence="6">gibberellin 3beta-dioxygenase</fullName>
        <ecNumber evidence="6">1.14.11.15</ecNumber>
    </recommendedName>
</protein>
<evidence type="ECO:0000313" key="11">
    <source>
        <dbReference type="Proteomes" id="UP000825729"/>
    </source>
</evidence>
<evidence type="ECO:0000313" key="10">
    <source>
        <dbReference type="EMBL" id="KAG9459383.1"/>
    </source>
</evidence>
<name>A0AAV7FE28_ARIFI</name>
<comment type="similarity">
    <text evidence="7">Belongs to the iron/ascorbate-dependent oxidoreductase family.</text>
</comment>
<dbReference type="EMBL" id="JAINDJ010000002">
    <property type="protein sequence ID" value="KAG9459383.1"/>
    <property type="molecule type" value="Genomic_DNA"/>
</dbReference>
<feature type="domain" description="Fe2OG dioxygenase" evidence="9">
    <location>
        <begin position="213"/>
        <end position="329"/>
    </location>
</feature>
<evidence type="ECO:0000256" key="6">
    <source>
        <dbReference type="ARBA" id="ARBA00066695"/>
    </source>
</evidence>
<dbReference type="Proteomes" id="UP000825729">
    <property type="component" value="Unassembled WGS sequence"/>
</dbReference>
<dbReference type="PROSITE" id="PS51471">
    <property type="entry name" value="FE2OG_OXY"/>
    <property type="match status" value="1"/>
</dbReference>
<dbReference type="InterPro" id="IPR050231">
    <property type="entry name" value="Iron_ascorbate_oxido_reductase"/>
</dbReference>
<gene>
    <name evidence="10" type="ORF">H6P81_003891</name>
</gene>
<accession>A0AAV7FE28</accession>
<dbReference type="EC" id="1.14.11.15" evidence="6"/>
<dbReference type="InterPro" id="IPR027443">
    <property type="entry name" value="IPNS-like_sf"/>
</dbReference>
<evidence type="ECO:0000256" key="3">
    <source>
        <dbReference type="ARBA" id="ARBA00022964"/>
    </source>
</evidence>